<dbReference type="SMART" id="SM00333">
    <property type="entry name" value="TUDOR"/>
    <property type="match status" value="1"/>
</dbReference>
<organism evidence="3 4">
    <name type="scientific">Fimbriimonas ginsengisoli Gsoil 348</name>
    <dbReference type="NCBI Taxonomy" id="661478"/>
    <lineage>
        <taxon>Bacteria</taxon>
        <taxon>Bacillati</taxon>
        <taxon>Armatimonadota</taxon>
        <taxon>Fimbriimonadia</taxon>
        <taxon>Fimbriimonadales</taxon>
        <taxon>Fimbriimonadaceae</taxon>
        <taxon>Fimbriimonas</taxon>
    </lineage>
</organism>
<feature type="transmembrane region" description="Helical" evidence="1">
    <location>
        <begin position="187"/>
        <end position="209"/>
    </location>
</feature>
<dbReference type="Proteomes" id="UP000027982">
    <property type="component" value="Chromosome"/>
</dbReference>
<sequence length="210" mass="23179">MLRTMAETHLTETQVHDVIIRAGEIEQRLRSGANTSELENVLAAAQEAGLSREAVLQAMQEHLDLLGEPPKEGDLVFAKSTDGKFYAAKLLQVGKGAPRVCFLNGGETNVSFEDIRPLAITPGTRVVCKWPDWGDWTSTVIRYDAQRSTVRVSDGWGSEKTFPLAEIQLDIKQFQPKAPIQWANFKWQVAVAFAAAGGIVGSLLTWLLMR</sequence>
<evidence type="ECO:0000313" key="3">
    <source>
        <dbReference type="EMBL" id="AIE84434.1"/>
    </source>
</evidence>
<dbReference type="KEGG" id="fgi:OP10G_1066"/>
<proteinExistence type="predicted"/>
<dbReference type="HOGENOM" id="CLU_1308598_0_0_0"/>
<dbReference type="RefSeq" id="WP_144241005.1">
    <property type="nucleotide sequence ID" value="NZ_CP007139.1"/>
</dbReference>
<dbReference type="OrthoDB" id="9897806at2"/>
<dbReference type="EMBL" id="CP007139">
    <property type="protein sequence ID" value="AIE84434.1"/>
    <property type="molecule type" value="Genomic_DNA"/>
</dbReference>
<accession>A0A068NS42</accession>
<dbReference type="Gene3D" id="2.30.30.140">
    <property type="match status" value="1"/>
</dbReference>
<dbReference type="AlphaFoldDB" id="A0A068NS42"/>
<evidence type="ECO:0000259" key="2">
    <source>
        <dbReference type="SMART" id="SM00333"/>
    </source>
</evidence>
<evidence type="ECO:0000256" key="1">
    <source>
        <dbReference type="SAM" id="Phobius"/>
    </source>
</evidence>
<keyword evidence="1" id="KW-0472">Membrane</keyword>
<feature type="domain" description="Tudor" evidence="2">
    <location>
        <begin position="68"/>
        <end position="123"/>
    </location>
</feature>
<evidence type="ECO:0000313" key="4">
    <source>
        <dbReference type="Proteomes" id="UP000027982"/>
    </source>
</evidence>
<keyword evidence="1" id="KW-0812">Transmembrane</keyword>
<name>A0A068NS42_FIMGI</name>
<protein>
    <recommendedName>
        <fullName evidence="2">Tudor domain-containing protein</fullName>
    </recommendedName>
</protein>
<dbReference type="STRING" id="661478.OP10G_1066"/>
<reference evidence="3 4" key="1">
    <citation type="journal article" date="2014" name="PLoS ONE">
        <title>The first complete genome sequence of the class fimbriimonadia in the phylum armatimonadetes.</title>
        <authorList>
            <person name="Hu Z.Y."/>
            <person name="Wang Y.Z."/>
            <person name="Im W.T."/>
            <person name="Wang S.Y."/>
            <person name="Zhao G.P."/>
            <person name="Zheng H.J."/>
            <person name="Quan Z.X."/>
        </authorList>
    </citation>
    <scope>NUCLEOTIDE SEQUENCE [LARGE SCALE GENOMIC DNA]</scope>
    <source>
        <strain evidence="3">Gsoil 348</strain>
    </source>
</reference>
<keyword evidence="1" id="KW-1133">Transmembrane helix</keyword>
<keyword evidence="4" id="KW-1185">Reference proteome</keyword>
<dbReference type="InterPro" id="IPR002999">
    <property type="entry name" value="Tudor"/>
</dbReference>
<gene>
    <name evidence="3" type="ORF">OP10G_1066</name>
</gene>